<dbReference type="AlphaFoldDB" id="A0A9X2FFR3"/>
<dbReference type="PANTHER" id="PTHR42800:SF1">
    <property type="entry name" value="EXOINULINASE INUD (AFU_ORTHOLOGUE AFUA_5G00480)"/>
    <property type="match status" value="1"/>
</dbReference>
<evidence type="ECO:0000313" key="8">
    <source>
        <dbReference type="EMBL" id="MCO6047197.1"/>
    </source>
</evidence>
<comment type="caution">
    <text evidence="8">The sequence shown here is derived from an EMBL/GenBank/DDBJ whole genome shotgun (WGS) entry which is preliminary data.</text>
</comment>
<evidence type="ECO:0000256" key="1">
    <source>
        <dbReference type="ARBA" id="ARBA00009902"/>
    </source>
</evidence>
<feature type="chain" id="PRO_5040891626" evidence="5">
    <location>
        <begin position="22"/>
        <end position="668"/>
    </location>
</feature>
<dbReference type="SMART" id="SM00640">
    <property type="entry name" value="Glyco_32"/>
    <property type="match status" value="1"/>
</dbReference>
<dbReference type="SUPFAM" id="SSF49899">
    <property type="entry name" value="Concanavalin A-like lectins/glucanases"/>
    <property type="match status" value="1"/>
</dbReference>
<protein>
    <submittedName>
        <fullName evidence="8">Glycoside hydrolase family 32 protein</fullName>
    </submittedName>
</protein>
<keyword evidence="9" id="KW-1185">Reference proteome</keyword>
<dbReference type="InterPro" id="IPR013320">
    <property type="entry name" value="ConA-like_dom_sf"/>
</dbReference>
<proteinExistence type="inferred from homology"/>
<dbReference type="Pfam" id="PF00251">
    <property type="entry name" value="Glyco_hydro_32N"/>
    <property type="match status" value="1"/>
</dbReference>
<dbReference type="GO" id="GO:0004575">
    <property type="term" value="F:sucrose alpha-glucosidase activity"/>
    <property type="evidence" value="ECO:0007669"/>
    <property type="project" value="TreeGrafter"/>
</dbReference>
<evidence type="ECO:0000259" key="6">
    <source>
        <dbReference type="Pfam" id="PF00251"/>
    </source>
</evidence>
<dbReference type="InterPro" id="IPR023296">
    <property type="entry name" value="Glyco_hydro_beta-prop_sf"/>
</dbReference>
<dbReference type="InterPro" id="IPR013148">
    <property type="entry name" value="Glyco_hydro_32_N"/>
</dbReference>
<feature type="domain" description="Glycosyl hydrolase family 32 C-terminal" evidence="7">
    <location>
        <begin position="519"/>
        <end position="661"/>
    </location>
</feature>
<dbReference type="GO" id="GO:0005987">
    <property type="term" value="P:sucrose catabolic process"/>
    <property type="evidence" value="ECO:0007669"/>
    <property type="project" value="TreeGrafter"/>
</dbReference>
<gene>
    <name evidence="8" type="ORF">NG895_25135</name>
</gene>
<dbReference type="SUPFAM" id="SSF75005">
    <property type="entry name" value="Arabinanase/levansucrase/invertase"/>
    <property type="match status" value="1"/>
</dbReference>
<reference evidence="8" key="1">
    <citation type="submission" date="2022-06" db="EMBL/GenBank/DDBJ databases">
        <title>Aeoliella straminimaris, a novel planctomycete from sediments.</title>
        <authorList>
            <person name="Vitorino I.R."/>
            <person name="Lage O.M."/>
        </authorList>
    </citation>
    <scope>NUCLEOTIDE SEQUENCE</scope>
    <source>
        <strain evidence="8">ICT_H6.2</strain>
    </source>
</reference>
<keyword evidence="5" id="KW-0732">Signal</keyword>
<dbReference type="Gene3D" id="2.60.120.560">
    <property type="entry name" value="Exo-inulinase, domain 1"/>
    <property type="match status" value="1"/>
</dbReference>
<evidence type="ECO:0000256" key="3">
    <source>
        <dbReference type="ARBA" id="ARBA00023295"/>
    </source>
</evidence>
<dbReference type="InterPro" id="IPR001362">
    <property type="entry name" value="Glyco_hydro_32"/>
</dbReference>
<dbReference type="Gene3D" id="2.115.10.20">
    <property type="entry name" value="Glycosyl hydrolase domain, family 43"/>
    <property type="match status" value="1"/>
</dbReference>
<dbReference type="EMBL" id="JAMXLR010000090">
    <property type="protein sequence ID" value="MCO6047197.1"/>
    <property type="molecule type" value="Genomic_DNA"/>
</dbReference>
<dbReference type="Pfam" id="PF08244">
    <property type="entry name" value="Glyco_hydro_32C"/>
    <property type="match status" value="1"/>
</dbReference>
<keyword evidence="2 4" id="KW-0378">Hydrolase</keyword>
<dbReference type="PANTHER" id="PTHR42800">
    <property type="entry name" value="EXOINULINASE INUD (AFU_ORTHOLOGUE AFUA_5G00480)"/>
    <property type="match status" value="1"/>
</dbReference>
<keyword evidence="3 4" id="KW-0326">Glycosidase</keyword>
<dbReference type="CDD" id="cd18622">
    <property type="entry name" value="GH32_Inu-like"/>
    <property type="match status" value="1"/>
</dbReference>
<dbReference type="RefSeq" id="WP_252855309.1">
    <property type="nucleotide sequence ID" value="NZ_JAMXLR010000090.1"/>
</dbReference>
<evidence type="ECO:0000256" key="4">
    <source>
        <dbReference type="RuleBase" id="RU362110"/>
    </source>
</evidence>
<evidence type="ECO:0000256" key="5">
    <source>
        <dbReference type="SAM" id="SignalP"/>
    </source>
</evidence>
<feature type="domain" description="Glycosyl hydrolase family 32 N-terminal" evidence="6">
    <location>
        <begin position="218"/>
        <end position="516"/>
    </location>
</feature>
<dbReference type="GO" id="GO:0005737">
    <property type="term" value="C:cytoplasm"/>
    <property type="evidence" value="ECO:0007669"/>
    <property type="project" value="TreeGrafter"/>
</dbReference>
<sequence>MRITPSLLLLLLSLTTGTASGAEPLFENSGFESGTLANWTAQGEAFAIQPTKGDNPAVRGRESSWHDGEYWIGGYEAYTNRAGEPGDTRGDQLTGTLTSREFVVGQRYISFLVSGGRQPGKLGVRLKVGSEEVELATGNDSESLARCNADVSRFQGQRAQLIVFDDSTGQWGHINVDAFVASPTPLPDDAQQFAFSKSVRAESYDDIDYSEPLRPQFHFSSGRNWINDPNGMVYDGEKYHLFFQHNPRGTQWGNMTWGHATSPDMLHWTQLPHALLPYRVDGRSGTIYSGTVVVDHNNSLGVQQGDVPTLCAFFTFASQPRFYQAMAYSTDRGATWTYWNEGRPVVDNQGFDSGERDPKVFWHQPSKQWVMLLWVQQNPGRVRFFTSDNLTEWKFASDLMRDWAFECMDFVSLAVDGDPQHTKAVIYDASFDYEVGHFDGRQFHTEAGPYVAGSGNFYAAQTFANQPQQRAVQIGWMRGHPNLPELYGLPFNGQMTFPCELSLHTHADGPRLHVWPIKEIESLMRSSFTKSNVELSEGDNLLADVTSLDLVDLEIDFDPGTAEQIVFDLGHAALRYDSQQQVLKVLSIDELANVRETVAIRDLAPRDGSVKLRLLVDRLTVEAYAFGGEKFHACYYSPLEDDEDVSITTTGGTAQVHSFTLRQLKPAW</sequence>
<evidence type="ECO:0000259" key="7">
    <source>
        <dbReference type="Pfam" id="PF08244"/>
    </source>
</evidence>
<dbReference type="Proteomes" id="UP001155241">
    <property type="component" value="Unassembled WGS sequence"/>
</dbReference>
<evidence type="ECO:0000256" key="2">
    <source>
        <dbReference type="ARBA" id="ARBA00022801"/>
    </source>
</evidence>
<name>A0A9X2FFR3_9BACT</name>
<comment type="similarity">
    <text evidence="1 4">Belongs to the glycosyl hydrolase 32 family.</text>
</comment>
<feature type="signal peptide" evidence="5">
    <location>
        <begin position="1"/>
        <end position="21"/>
    </location>
</feature>
<evidence type="ECO:0000313" key="9">
    <source>
        <dbReference type="Proteomes" id="UP001155241"/>
    </source>
</evidence>
<dbReference type="InterPro" id="IPR013189">
    <property type="entry name" value="Glyco_hydro_32_C"/>
</dbReference>
<organism evidence="8 9">
    <name type="scientific">Aeoliella straminimaris</name>
    <dbReference type="NCBI Taxonomy" id="2954799"/>
    <lineage>
        <taxon>Bacteria</taxon>
        <taxon>Pseudomonadati</taxon>
        <taxon>Planctomycetota</taxon>
        <taxon>Planctomycetia</taxon>
        <taxon>Pirellulales</taxon>
        <taxon>Lacipirellulaceae</taxon>
        <taxon>Aeoliella</taxon>
    </lineage>
</organism>
<accession>A0A9X2FFR3</accession>